<dbReference type="Proteomes" id="UP000737018">
    <property type="component" value="Unassembled WGS sequence"/>
</dbReference>
<organism evidence="2 3">
    <name type="scientific">Castanea mollissima</name>
    <name type="common">Chinese chestnut</name>
    <dbReference type="NCBI Taxonomy" id="60419"/>
    <lineage>
        <taxon>Eukaryota</taxon>
        <taxon>Viridiplantae</taxon>
        <taxon>Streptophyta</taxon>
        <taxon>Embryophyta</taxon>
        <taxon>Tracheophyta</taxon>
        <taxon>Spermatophyta</taxon>
        <taxon>Magnoliopsida</taxon>
        <taxon>eudicotyledons</taxon>
        <taxon>Gunneridae</taxon>
        <taxon>Pentapetalae</taxon>
        <taxon>rosids</taxon>
        <taxon>fabids</taxon>
        <taxon>Fagales</taxon>
        <taxon>Fagaceae</taxon>
        <taxon>Castanea</taxon>
    </lineage>
</organism>
<feature type="compositionally biased region" description="Basic and acidic residues" evidence="1">
    <location>
        <begin position="25"/>
        <end position="34"/>
    </location>
</feature>
<accession>A0A8J4V6E9</accession>
<reference evidence="2" key="1">
    <citation type="submission" date="2020-03" db="EMBL/GenBank/DDBJ databases">
        <title>Castanea mollissima Vanexum genome sequencing.</title>
        <authorList>
            <person name="Staton M."/>
        </authorList>
    </citation>
    <scope>NUCLEOTIDE SEQUENCE</scope>
    <source>
        <tissue evidence="2">Leaf</tissue>
    </source>
</reference>
<sequence>MQAASNPSNTTKFRGPDGVIETVEDSGKVPDGGKAESGPGATVTSGFGGLWLEGIVGTDDLDGGTASPPGEGNSGEMSGDRAGEYTGAPGKTAGAAEIVETLIFNSDAKANEE</sequence>
<comment type="caution">
    <text evidence="2">The sequence shown here is derived from an EMBL/GenBank/DDBJ whole genome shotgun (WGS) entry which is preliminary data.</text>
</comment>
<proteinExistence type="predicted"/>
<feature type="region of interest" description="Disordered" evidence="1">
    <location>
        <begin position="1"/>
        <end position="90"/>
    </location>
</feature>
<protein>
    <submittedName>
        <fullName evidence="2">Uncharacterized protein</fullName>
    </submittedName>
</protein>
<evidence type="ECO:0000313" key="3">
    <source>
        <dbReference type="Proteomes" id="UP000737018"/>
    </source>
</evidence>
<keyword evidence="3" id="KW-1185">Reference proteome</keyword>
<dbReference type="EMBL" id="JRKL02005501">
    <property type="protein sequence ID" value="KAF3950383.1"/>
    <property type="molecule type" value="Genomic_DNA"/>
</dbReference>
<dbReference type="AlphaFoldDB" id="A0A8J4V6E9"/>
<evidence type="ECO:0000256" key="1">
    <source>
        <dbReference type="SAM" id="MobiDB-lite"/>
    </source>
</evidence>
<feature type="compositionally biased region" description="Polar residues" evidence="1">
    <location>
        <begin position="1"/>
        <end position="12"/>
    </location>
</feature>
<evidence type="ECO:0000313" key="2">
    <source>
        <dbReference type="EMBL" id="KAF3950383.1"/>
    </source>
</evidence>
<gene>
    <name evidence="2" type="ORF">CMV_023861</name>
</gene>
<dbReference type="OrthoDB" id="1693754at2759"/>
<name>A0A8J4V6E9_9ROSI</name>